<feature type="compositionally biased region" description="Low complexity" evidence="1">
    <location>
        <begin position="313"/>
        <end position="339"/>
    </location>
</feature>
<sequence length="763" mass="81757">MALPRRTRTEFADFFRTSAASSSRHNDADATPMSDAEAPEPVKKSRIPFLGRARKKSQPSSSSSGHETITSKGRLHSARSHDTALRPSMQDDNPSPSLGSRLASHFNSSKPRLLHRSPKKGSRTGDTNVLSPPNDPSTNSPSFESRRSSDDASRNRTPTPGRQPMITVSLSPDNLAEYKDLFTRPSDEGLSRPPAPSPPLPARSPPPLPTPSTAVPRTPKARRHTRTNAGSIEELSGFESDQPLKTSTTRTSVAQKRRTLGAIPYNPSDASSTTVSRRLRSHSLLTAASPPPTVPLPAPPSGVQAQASSIPPRSSMSLLPVSTSLSVTTSALRRSSVSSMADPKARRQPSTLTPLSTPPDAAPIPPVQDRDSASQACVTIPQSPVLDAMPQSPASDTMPQSPASDTMTQTPVYPVFERDEIDINIASSGQLRAALKRRDAQLKELEEYITQLTDAHIAEKYALEKKVVSLTRESARKDKEIKGLTWLVVNNRDHRGADGNRIAERGQDKEGLMMLNPEASASTSTLDVTRGASPPMGQLSAASRSATQLVNYDSAPESSYASGGESRFSGTESWYGSSSATESTQSSFLTGKKVQHTVRRGFGALAPRHSLVARSPDAANGHAAYRLSSVFSVASTDSTRTSETPNTRSSSSKRSSMASTSSSGMSISPSAHPPMPAIPETRPMSATKPKSSNEPLRKGYYRTEKDQPEKEAKDEKRTTKRGHRVSAAPPLTPAAAYAATLNSTRSPSIAQVLERSPRPPPNT</sequence>
<reference evidence="2 3" key="1">
    <citation type="journal article" date="2015" name="Fungal Genet. Biol.">
        <title>Evolution of novel wood decay mechanisms in Agaricales revealed by the genome sequences of Fistulina hepatica and Cylindrobasidium torrendii.</title>
        <authorList>
            <person name="Floudas D."/>
            <person name="Held B.W."/>
            <person name="Riley R."/>
            <person name="Nagy L.G."/>
            <person name="Koehler G."/>
            <person name="Ransdell A.S."/>
            <person name="Younus H."/>
            <person name="Chow J."/>
            <person name="Chiniquy J."/>
            <person name="Lipzen A."/>
            <person name="Tritt A."/>
            <person name="Sun H."/>
            <person name="Haridas S."/>
            <person name="LaButti K."/>
            <person name="Ohm R.A."/>
            <person name="Kues U."/>
            <person name="Blanchette R.A."/>
            <person name="Grigoriev I.V."/>
            <person name="Minto R.E."/>
            <person name="Hibbett D.S."/>
        </authorList>
    </citation>
    <scope>NUCLEOTIDE SEQUENCE [LARGE SCALE GENOMIC DNA]</scope>
    <source>
        <strain evidence="2 3">ATCC 64428</strain>
    </source>
</reference>
<feature type="compositionally biased region" description="Low complexity" evidence="1">
    <location>
        <begin position="727"/>
        <end position="741"/>
    </location>
</feature>
<proteinExistence type="predicted"/>
<name>A0A0D7ACE1_9AGAR</name>
<dbReference type="EMBL" id="KN881832">
    <property type="protein sequence ID" value="KIY48523.1"/>
    <property type="molecule type" value="Genomic_DNA"/>
</dbReference>
<feature type="compositionally biased region" description="Polar residues" evidence="1">
    <location>
        <begin position="540"/>
        <end position="561"/>
    </location>
</feature>
<feature type="compositionally biased region" description="Low complexity" evidence="1">
    <location>
        <begin position="577"/>
        <end position="587"/>
    </location>
</feature>
<feature type="compositionally biased region" description="Polar residues" evidence="1">
    <location>
        <begin position="303"/>
        <end position="312"/>
    </location>
</feature>
<feature type="region of interest" description="Disordered" evidence="1">
    <location>
        <begin position="634"/>
        <end position="763"/>
    </location>
</feature>
<evidence type="ECO:0000256" key="1">
    <source>
        <dbReference type="SAM" id="MobiDB-lite"/>
    </source>
</evidence>
<feature type="compositionally biased region" description="Polar residues" evidence="1">
    <location>
        <begin position="634"/>
        <end position="648"/>
    </location>
</feature>
<protein>
    <submittedName>
        <fullName evidence="2">Uncharacterized protein</fullName>
    </submittedName>
</protein>
<feature type="compositionally biased region" description="Basic and acidic residues" evidence="1">
    <location>
        <begin position="695"/>
        <end position="717"/>
    </location>
</feature>
<gene>
    <name evidence="2" type="ORF">FISHEDRAFT_73493</name>
</gene>
<dbReference type="Proteomes" id="UP000054144">
    <property type="component" value="Unassembled WGS sequence"/>
</dbReference>
<feature type="compositionally biased region" description="Polar residues" evidence="1">
    <location>
        <begin position="392"/>
        <end position="408"/>
    </location>
</feature>
<keyword evidence="3" id="KW-1185">Reference proteome</keyword>
<feature type="compositionally biased region" description="Low complexity" evidence="1">
    <location>
        <begin position="649"/>
        <end position="670"/>
    </location>
</feature>
<dbReference type="OrthoDB" id="2804750at2759"/>
<feature type="compositionally biased region" description="Polar residues" evidence="1">
    <location>
        <begin position="243"/>
        <end position="254"/>
    </location>
</feature>
<feature type="compositionally biased region" description="Pro residues" evidence="1">
    <location>
        <begin position="289"/>
        <end position="300"/>
    </location>
</feature>
<evidence type="ECO:0000313" key="3">
    <source>
        <dbReference type="Proteomes" id="UP000054144"/>
    </source>
</evidence>
<feature type="compositionally biased region" description="Pro residues" evidence="1">
    <location>
        <begin position="193"/>
        <end position="210"/>
    </location>
</feature>
<feature type="region of interest" description="Disordered" evidence="1">
    <location>
        <begin position="520"/>
        <end position="591"/>
    </location>
</feature>
<feature type="compositionally biased region" description="Basic and acidic residues" evidence="1">
    <location>
        <begin position="176"/>
        <end position="190"/>
    </location>
</feature>
<feature type="compositionally biased region" description="Basic residues" evidence="1">
    <location>
        <begin position="112"/>
        <end position="122"/>
    </location>
</feature>
<evidence type="ECO:0000313" key="2">
    <source>
        <dbReference type="EMBL" id="KIY48523.1"/>
    </source>
</evidence>
<feature type="region of interest" description="Disordered" evidence="1">
    <location>
        <begin position="1"/>
        <end position="408"/>
    </location>
</feature>
<accession>A0A0D7ACE1</accession>
<organism evidence="2 3">
    <name type="scientific">Fistulina hepatica ATCC 64428</name>
    <dbReference type="NCBI Taxonomy" id="1128425"/>
    <lineage>
        <taxon>Eukaryota</taxon>
        <taxon>Fungi</taxon>
        <taxon>Dikarya</taxon>
        <taxon>Basidiomycota</taxon>
        <taxon>Agaricomycotina</taxon>
        <taxon>Agaricomycetes</taxon>
        <taxon>Agaricomycetidae</taxon>
        <taxon>Agaricales</taxon>
        <taxon>Fistulinaceae</taxon>
        <taxon>Fistulina</taxon>
    </lineage>
</organism>
<feature type="compositionally biased region" description="Basic and acidic residues" evidence="1">
    <location>
        <begin position="144"/>
        <end position="154"/>
    </location>
</feature>
<dbReference type="AlphaFoldDB" id="A0A0D7ACE1"/>
<feature type="compositionally biased region" description="Polar residues" evidence="1">
    <location>
        <begin position="373"/>
        <end position="382"/>
    </location>
</feature>
<feature type="compositionally biased region" description="Pro residues" evidence="1">
    <location>
        <begin position="356"/>
        <end position="366"/>
    </location>
</feature>